<protein>
    <recommendedName>
        <fullName evidence="3">Putative 2-succinyl-6-hydroxy-2,4-cyclohexadiene-1-carboxylate synthase</fullName>
        <shortName evidence="3">SHCHC synthase</shortName>
        <ecNumber evidence="3">4.2.99.20</ecNumber>
    </recommendedName>
</protein>
<dbReference type="PANTHER" id="PTHR42916">
    <property type="entry name" value="2-SUCCINYL-5-ENOLPYRUVYL-6-HYDROXY-3-CYCLOHEXENE-1-CARBOXYLATE SYNTHASE"/>
    <property type="match status" value="1"/>
</dbReference>
<gene>
    <name evidence="3 5" type="primary">menH</name>
    <name evidence="5" type="ORF">AAF454_04040</name>
</gene>
<dbReference type="GO" id="GO:0070205">
    <property type="term" value="F:2-succinyl-6-hydroxy-2,4-cyclohexadiene-1-carboxylate synthase activity"/>
    <property type="evidence" value="ECO:0007669"/>
    <property type="project" value="UniProtKB-EC"/>
</dbReference>
<dbReference type="Pfam" id="PF00561">
    <property type="entry name" value="Abhydrolase_1"/>
    <property type="match status" value="1"/>
</dbReference>
<dbReference type="NCBIfam" id="TIGR03695">
    <property type="entry name" value="menH_SHCHC"/>
    <property type="match status" value="1"/>
</dbReference>
<evidence type="ECO:0000256" key="1">
    <source>
        <dbReference type="ARBA" id="ARBA00022428"/>
    </source>
</evidence>
<keyword evidence="6" id="KW-1185">Reference proteome</keyword>
<dbReference type="SUPFAM" id="SSF53474">
    <property type="entry name" value="alpha/beta-Hydrolases"/>
    <property type="match status" value="1"/>
</dbReference>
<comment type="pathway">
    <text evidence="3">Quinol/quinone metabolism; menaquinone biosynthesis.</text>
</comment>
<evidence type="ECO:0000313" key="5">
    <source>
        <dbReference type="EMBL" id="MEL5987597.1"/>
    </source>
</evidence>
<comment type="function">
    <text evidence="3">Catalyzes a proton abstraction reaction that results in 2,5-elimination of pyruvate from 2-succinyl-5-enolpyruvyl-6-hydroxy-3-cyclohexene-1-carboxylate (SEPHCHC) and the formation of 2-succinyl-6-hydroxy-2,4-cyclohexadiene-1-carboxylate (SHCHC).</text>
</comment>
<dbReference type="InterPro" id="IPR000073">
    <property type="entry name" value="AB_hydrolase_1"/>
</dbReference>
<dbReference type="Gene3D" id="3.40.50.1820">
    <property type="entry name" value="alpha/beta hydrolase"/>
    <property type="match status" value="1"/>
</dbReference>
<dbReference type="EC" id="4.2.99.20" evidence="3"/>
<accession>A0ABU9LI06</accession>
<dbReference type="PRINTS" id="PR00111">
    <property type="entry name" value="ABHYDROLASE"/>
</dbReference>
<proteinExistence type="inferred from homology"/>
<organism evidence="5 6">
    <name type="scientific">Kurthia gibsonii</name>
    <dbReference type="NCBI Taxonomy" id="33946"/>
    <lineage>
        <taxon>Bacteria</taxon>
        <taxon>Bacillati</taxon>
        <taxon>Bacillota</taxon>
        <taxon>Bacilli</taxon>
        <taxon>Bacillales</taxon>
        <taxon>Caryophanaceae</taxon>
        <taxon>Kurthia</taxon>
    </lineage>
</organism>
<keyword evidence="2 3" id="KW-0456">Lyase</keyword>
<dbReference type="PANTHER" id="PTHR42916:SF1">
    <property type="entry name" value="PROTEIN PHYLLO, CHLOROPLASTIC"/>
    <property type="match status" value="1"/>
</dbReference>
<dbReference type="InterPro" id="IPR022485">
    <property type="entry name" value="SHCHC_synthase_MenH"/>
</dbReference>
<comment type="pathway">
    <text evidence="3">Quinol/quinone metabolism; 1,4-dihydroxy-2-naphthoate biosynthesis; 1,4-dihydroxy-2-naphthoate from chorismate: step 3/7.</text>
</comment>
<reference evidence="5 6" key="1">
    <citation type="submission" date="2024-04" db="EMBL/GenBank/DDBJ databases">
        <authorList>
            <person name="Wu Y.S."/>
            <person name="Zhang L."/>
        </authorList>
    </citation>
    <scope>NUCLEOTIDE SEQUENCE [LARGE SCALE GENOMIC DNA]</scope>
    <source>
        <strain evidence="5 6">KG-01</strain>
    </source>
</reference>
<keyword evidence="1 3" id="KW-0474">Menaquinone biosynthesis</keyword>
<comment type="subunit">
    <text evidence="3">Monomer.</text>
</comment>
<dbReference type="HAMAP" id="MF_01660">
    <property type="entry name" value="MenH"/>
    <property type="match status" value="1"/>
</dbReference>
<dbReference type="Proteomes" id="UP001398420">
    <property type="component" value="Unassembled WGS sequence"/>
</dbReference>
<dbReference type="InterPro" id="IPR029058">
    <property type="entry name" value="AB_hydrolase_fold"/>
</dbReference>
<name>A0ABU9LI06_9BACL</name>
<evidence type="ECO:0000256" key="2">
    <source>
        <dbReference type="ARBA" id="ARBA00023239"/>
    </source>
</evidence>
<comment type="similarity">
    <text evidence="3">Belongs to the AB hydrolase superfamily. MenH family.</text>
</comment>
<sequence>MASVITNIRGIDVHYEVHNARQEQTIVFLHGFTGSTRTWDEVIEQLPATHRLITIDLVGHGQTDAPKLLRYYSMQEQVEILEAFFEWKQIEQFDLIGYSMGGRVALAYAMNYPQRIHTLILENASPGLKTIEEREQRIQLDHLLADRIEQRGIVDFVDYWQDIPLFQTQKLLSEEKQHAIREERLNQQEIGLANSLRGMGTGQQNSYWPELSKFEKNVVLLNGELDLKFITISEQMKGLFPNAQQIVVSKVGHAIHVENPQSFATIVKEQLHL</sequence>
<dbReference type="RefSeq" id="WP_325943215.1">
    <property type="nucleotide sequence ID" value="NZ_JALKQX010000003.1"/>
</dbReference>
<dbReference type="EMBL" id="JBCEWA010000002">
    <property type="protein sequence ID" value="MEL5987597.1"/>
    <property type="molecule type" value="Genomic_DNA"/>
</dbReference>
<comment type="caution">
    <text evidence="5">The sequence shown here is derived from an EMBL/GenBank/DDBJ whole genome shotgun (WGS) entry which is preliminary data.</text>
</comment>
<evidence type="ECO:0000256" key="3">
    <source>
        <dbReference type="HAMAP-Rule" id="MF_01660"/>
    </source>
</evidence>
<evidence type="ECO:0000313" key="6">
    <source>
        <dbReference type="Proteomes" id="UP001398420"/>
    </source>
</evidence>
<evidence type="ECO:0000259" key="4">
    <source>
        <dbReference type="Pfam" id="PF00561"/>
    </source>
</evidence>
<comment type="catalytic activity">
    <reaction evidence="3">
        <text>5-enolpyruvoyl-6-hydroxy-2-succinyl-cyclohex-3-ene-1-carboxylate = (1R,6R)-6-hydroxy-2-succinyl-cyclohexa-2,4-diene-1-carboxylate + pyruvate</text>
        <dbReference type="Rhea" id="RHEA:25597"/>
        <dbReference type="ChEBI" id="CHEBI:15361"/>
        <dbReference type="ChEBI" id="CHEBI:58689"/>
        <dbReference type="ChEBI" id="CHEBI:58818"/>
        <dbReference type="EC" id="4.2.99.20"/>
    </reaction>
</comment>
<feature type="domain" description="AB hydrolase-1" evidence="4">
    <location>
        <begin position="25"/>
        <end position="260"/>
    </location>
</feature>